<evidence type="ECO:0000313" key="1">
    <source>
        <dbReference type="EMBL" id="KER19404.1"/>
    </source>
</evidence>
<dbReference type="Proteomes" id="UP000054324">
    <property type="component" value="Unassembled WGS sequence"/>
</dbReference>
<dbReference type="EMBL" id="KL597220">
    <property type="protein sequence ID" value="KER19404.1"/>
    <property type="molecule type" value="Genomic_DNA"/>
</dbReference>
<dbReference type="GeneID" id="20325981"/>
<dbReference type="KEGG" id="ovi:T265_11813"/>
<evidence type="ECO:0000313" key="2">
    <source>
        <dbReference type="Proteomes" id="UP000054324"/>
    </source>
</evidence>
<reference evidence="1 2" key="1">
    <citation type="submission" date="2013-11" db="EMBL/GenBank/DDBJ databases">
        <title>Opisthorchis viverrini - life in the bile duct.</title>
        <authorList>
            <person name="Young N.D."/>
            <person name="Nagarajan N."/>
            <person name="Lin S.J."/>
            <person name="Korhonen P.K."/>
            <person name="Jex A.R."/>
            <person name="Hall R.S."/>
            <person name="Safavi-Hemami H."/>
            <person name="Kaewkong W."/>
            <person name="Bertrand D."/>
            <person name="Gao S."/>
            <person name="Seet Q."/>
            <person name="Wongkham S."/>
            <person name="Teh B.T."/>
            <person name="Wongkham C."/>
            <person name="Intapan P.M."/>
            <person name="Maleewong W."/>
            <person name="Yang X."/>
            <person name="Hu M."/>
            <person name="Wang Z."/>
            <person name="Hofmann A."/>
            <person name="Sternberg P.W."/>
            <person name="Tan P."/>
            <person name="Wang J."/>
            <person name="Gasser R.B."/>
        </authorList>
    </citation>
    <scope>NUCLEOTIDE SEQUENCE [LARGE SCALE GENOMIC DNA]</scope>
</reference>
<sequence>MNGIHDSIYLAFWTSFEKETLLVIRSPSGPNWRRASEIMLTTNPHVQYAGSTGIDHVHDPDRYLVLVPLGAGFTDLMAQKHASVDHLDPSSRVPTPL</sequence>
<dbReference type="AlphaFoldDB" id="A0A074ZW34"/>
<organism evidence="1 2">
    <name type="scientific">Opisthorchis viverrini</name>
    <name type="common">Southeast Asian liver fluke</name>
    <dbReference type="NCBI Taxonomy" id="6198"/>
    <lineage>
        <taxon>Eukaryota</taxon>
        <taxon>Metazoa</taxon>
        <taxon>Spiralia</taxon>
        <taxon>Lophotrochozoa</taxon>
        <taxon>Platyhelminthes</taxon>
        <taxon>Trematoda</taxon>
        <taxon>Digenea</taxon>
        <taxon>Opisthorchiida</taxon>
        <taxon>Opisthorchiata</taxon>
        <taxon>Opisthorchiidae</taxon>
        <taxon>Opisthorchis</taxon>
    </lineage>
</organism>
<name>A0A074ZW34_OPIVI</name>
<dbReference type="RefSeq" id="XP_009176851.1">
    <property type="nucleotide sequence ID" value="XM_009178587.1"/>
</dbReference>
<gene>
    <name evidence="1" type="ORF">T265_11813</name>
</gene>
<dbReference type="CTD" id="20325981"/>
<proteinExistence type="predicted"/>
<protein>
    <submittedName>
        <fullName evidence="1">Uncharacterized protein</fullName>
    </submittedName>
</protein>
<keyword evidence="2" id="KW-1185">Reference proteome</keyword>
<accession>A0A074ZW34</accession>